<dbReference type="PROSITE" id="PS01017">
    <property type="entry name" value="STEROL_REDUCT_1"/>
    <property type="match status" value="1"/>
</dbReference>
<evidence type="ECO:0000256" key="11">
    <source>
        <dbReference type="ARBA" id="ARBA00022989"/>
    </source>
</evidence>
<keyword evidence="17 23" id="KW-0753">Steroid metabolism</keyword>
<evidence type="ECO:0000256" key="22">
    <source>
        <dbReference type="ARBA" id="ARBA00047826"/>
    </source>
</evidence>
<evidence type="ECO:0000256" key="23">
    <source>
        <dbReference type="RuleBase" id="RU369120"/>
    </source>
</evidence>
<dbReference type="EC" id="1.3.1.21" evidence="18"/>
<evidence type="ECO:0000313" key="24">
    <source>
        <dbReference type="EMBL" id="QSZ32220.1"/>
    </source>
</evidence>
<comment type="catalytic activity">
    <reaction evidence="21">
        <text>cholesterol + NADP(+) = 7-dehydrocholesterol + NADPH + H(+)</text>
        <dbReference type="Rhea" id="RHEA:23984"/>
        <dbReference type="ChEBI" id="CHEBI:15378"/>
        <dbReference type="ChEBI" id="CHEBI:16113"/>
        <dbReference type="ChEBI" id="CHEBI:17759"/>
        <dbReference type="ChEBI" id="CHEBI:57783"/>
        <dbReference type="ChEBI" id="CHEBI:58349"/>
        <dbReference type="EC" id="1.3.1.21"/>
    </reaction>
    <physiologicalReaction direction="right-to-left" evidence="21">
        <dbReference type="Rhea" id="RHEA:23986"/>
    </physiologicalReaction>
</comment>
<evidence type="ECO:0000256" key="1">
    <source>
        <dbReference type="ARBA" id="ARBA00004477"/>
    </source>
</evidence>
<evidence type="ECO:0000256" key="8">
    <source>
        <dbReference type="ARBA" id="ARBA00022824"/>
    </source>
</evidence>
<evidence type="ECO:0000256" key="6">
    <source>
        <dbReference type="ARBA" id="ARBA00022692"/>
    </source>
</evidence>
<dbReference type="AlphaFoldDB" id="A0A8A3PAT9"/>
<dbReference type="GO" id="GO:0016132">
    <property type="term" value="P:brassinosteroid biosynthetic process"/>
    <property type="evidence" value="ECO:0007669"/>
    <property type="project" value="TreeGrafter"/>
</dbReference>
<organism evidence="24 25">
    <name type="scientific">Monilinia vaccinii-corymbosi</name>
    <dbReference type="NCBI Taxonomy" id="61207"/>
    <lineage>
        <taxon>Eukaryota</taxon>
        <taxon>Fungi</taxon>
        <taxon>Dikarya</taxon>
        <taxon>Ascomycota</taxon>
        <taxon>Pezizomycotina</taxon>
        <taxon>Leotiomycetes</taxon>
        <taxon>Helotiales</taxon>
        <taxon>Sclerotiniaceae</taxon>
        <taxon>Monilinia</taxon>
    </lineage>
</organism>
<reference evidence="24" key="1">
    <citation type="submission" date="2020-10" db="EMBL/GenBank/DDBJ databases">
        <title>Genome Sequence of Monilinia vaccinii-corymbosi Sheds Light on Mummy Berry Disease Infection of Blueberry and Mating Type.</title>
        <authorList>
            <person name="Yow A.G."/>
            <person name="Zhang Y."/>
            <person name="Bansal K."/>
            <person name="Eacker S.M."/>
            <person name="Sullivan S."/>
            <person name="Liachko I."/>
            <person name="Cubeta M.A."/>
            <person name="Rollins J.A."/>
            <person name="Ashrafi H."/>
        </authorList>
    </citation>
    <scope>NUCLEOTIDE SEQUENCE</scope>
    <source>
        <strain evidence="24">RL-1</strain>
    </source>
</reference>
<evidence type="ECO:0000256" key="5">
    <source>
        <dbReference type="ARBA" id="ARBA00022548"/>
    </source>
</evidence>
<evidence type="ECO:0000256" key="9">
    <source>
        <dbReference type="ARBA" id="ARBA00022857"/>
    </source>
</evidence>
<feature type="transmembrane region" description="Helical" evidence="23">
    <location>
        <begin position="305"/>
        <end position="323"/>
    </location>
</feature>
<evidence type="ECO:0000256" key="20">
    <source>
        <dbReference type="ARBA" id="ARBA00042688"/>
    </source>
</evidence>
<evidence type="ECO:0000256" key="7">
    <source>
        <dbReference type="ARBA" id="ARBA00022778"/>
    </source>
</evidence>
<keyword evidence="10 23" id="KW-0752">Steroid biosynthesis</keyword>
<evidence type="ECO:0000256" key="13">
    <source>
        <dbReference type="ARBA" id="ARBA00023011"/>
    </source>
</evidence>
<keyword evidence="11 23" id="KW-1133">Transmembrane helix</keyword>
<evidence type="ECO:0000256" key="2">
    <source>
        <dbReference type="ARBA" id="ARBA00004770"/>
    </source>
</evidence>
<evidence type="ECO:0000256" key="17">
    <source>
        <dbReference type="ARBA" id="ARBA00023221"/>
    </source>
</evidence>
<dbReference type="Pfam" id="PF01222">
    <property type="entry name" value="ERG4_ERG24"/>
    <property type="match status" value="1"/>
</dbReference>
<dbReference type="GO" id="GO:0047598">
    <property type="term" value="F:7-dehydrocholesterol reductase activity"/>
    <property type="evidence" value="ECO:0007669"/>
    <property type="project" value="UniProtKB-EC"/>
</dbReference>
<keyword evidence="6 23" id="KW-0812">Transmembrane</keyword>
<sequence length="478" mass="55081">MESVILPPPGLHDVIEKNLHDASDKSNRARLASLSTTRDSSISWGRRHHHGSWLHSLGCASIMAFCPLLVIFWWIALEQFEGSLYSTAMAMFTMGPVNFLWQYSPRGNMSTNIGYAMWLVFQAALYQFLPSKLNKGQLTPAGFLLEYRTNGLMAWIVTHALFLITSYYGLLDPAILARHWEPLLVSVNIYGFFLSGFAYLKAHLNPTHEGDRKFSGSILYDMYMGIELNPRFGSYFDFKLFHNGRPGIIAWTLIDVSFVAYQYQTYGYITNSILLSTFLHMLYVVDFFFNEDWYLRTIDICHDHFGFYLAWGSIVWLPTMYTLQTQYLARNPVDLSPLTAMTIFTLGVSGYVLFRSVNHQKDIVRRTKGKCQLWGRPAEVMNVSYRTKDGKTHDSILLCSGWWGLARHVNYLGDLVLSYSMCAACGTDNLLPWTYAIFMTILLIHRCWRDEERCSLKYGKGWDDYCKKVKWIIVPGLY</sequence>
<dbReference type="Proteomes" id="UP000672032">
    <property type="component" value="Chromosome 3"/>
</dbReference>
<proteinExistence type="inferred from homology"/>
<keyword evidence="4 23" id="KW-0444">Lipid biosynthesis</keyword>
<dbReference type="PANTHER" id="PTHR21257">
    <property type="entry name" value="DELTA(14)-STEROL REDUCTASE"/>
    <property type="match status" value="1"/>
</dbReference>
<feature type="transmembrane region" description="Helical" evidence="23">
    <location>
        <begin position="183"/>
        <end position="200"/>
    </location>
</feature>
<dbReference type="Gene3D" id="1.20.120.1630">
    <property type="match status" value="1"/>
</dbReference>
<evidence type="ECO:0000256" key="21">
    <source>
        <dbReference type="ARBA" id="ARBA00047795"/>
    </source>
</evidence>
<feature type="transmembrane region" description="Helical" evidence="23">
    <location>
        <begin position="335"/>
        <end position="354"/>
    </location>
</feature>
<keyword evidence="8" id="KW-0256">Endoplasmic reticulum</keyword>
<dbReference type="GO" id="GO:0006695">
    <property type="term" value="P:cholesterol biosynthetic process"/>
    <property type="evidence" value="ECO:0007669"/>
    <property type="project" value="UniProtKB-KW"/>
</dbReference>
<evidence type="ECO:0000256" key="16">
    <source>
        <dbReference type="ARBA" id="ARBA00023166"/>
    </source>
</evidence>
<evidence type="ECO:0000256" key="12">
    <source>
        <dbReference type="ARBA" id="ARBA00023002"/>
    </source>
</evidence>
<keyword evidence="9" id="KW-0521">NADP</keyword>
<protein>
    <recommendedName>
        <fullName evidence="19">7-dehydrocholesterol reductase</fullName>
        <ecNumber evidence="18">1.3.1.21</ecNumber>
    </recommendedName>
    <alternativeName>
        <fullName evidence="20">Sterol Delta(7)-reductase</fullName>
    </alternativeName>
</protein>
<evidence type="ECO:0000256" key="4">
    <source>
        <dbReference type="ARBA" id="ARBA00022516"/>
    </source>
</evidence>
<keyword evidence="7" id="KW-0152">Cholesterol biosynthesis</keyword>
<keyword evidence="25" id="KW-1185">Reference proteome</keyword>
<dbReference type="PANTHER" id="PTHR21257:SF38">
    <property type="entry name" value="7-DEHYDROCHOLESTEROL REDUCTASE"/>
    <property type="match status" value="1"/>
</dbReference>
<keyword evidence="14 23" id="KW-0443">Lipid metabolism</keyword>
<dbReference type="FunFam" id="1.20.120.1630:FF:000004">
    <property type="entry name" value="7-dehydrocholesterol reductase"/>
    <property type="match status" value="1"/>
</dbReference>
<evidence type="ECO:0000256" key="14">
    <source>
        <dbReference type="ARBA" id="ARBA00023098"/>
    </source>
</evidence>
<keyword evidence="13 23" id="KW-0756">Sterol biosynthesis</keyword>
<feature type="transmembrane region" description="Helical" evidence="23">
    <location>
        <begin position="53"/>
        <end position="76"/>
    </location>
</feature>
<dbReference type="InterPro" id="IPR018083">
    <property type="entry name" value="Sterol_reductase_CS"/>
</dbReference>
<feature type="transmembrane region" description="Helical" evidence="23">
    <location>
        <begin position="82"/>
        <end position="101"/>
    </location>
</feature>
<evidence type="ECO:0000313" key="25">
    <source>
        <dbReference type="Proteomes" id="UP000672032"/>
    </source>
</evidence>
<dbReference type="OrthoDB" id="5326588at2759"/>
<keyword evidence="12 23" id="KW-0560">Oxidoreductase</keyword>
<dbReference type="EMBL" id="CP063407">
    <property type="protein sequence ID" value="QSZ32220.1"/>
    <property type="molecule type" value="Genomic_DNA"/>
</dbReference>
<feature type="transmembrane region" description="Helical" evidence="23">
    <location>
        <begin position="266"/>
        <end position="285"/>
    </location>
</feature>
<dbReference type="InterPro" id="IPR001171">
    <property type="entry name" value="ERG24_DHCR-like"/>
</dbReference>
<dbReference type="GO" id="GO:0005789">
    <property type="term" value="C:endoplasmic reticulum membrane"/>
    <property type="evidence" value="ECO:0007669"/>
    <property type="project" value="UniProtKB-SubCell"/>
</dbReference>
<evidence type="ECO:0000256" key="3">
    <source>
        <dbReference type="ARBA" id="ARBA00005402"/>
    </source>
</evidence>
<evidence type="ECO:0000256" key="15">
    <source>
        <dbReference type="ARBA" id="ARBA00023136"/>
    </source>
</evidence>
<accession>A0A8A3PAT9</accession>
<comment type="pathway">
    <text evidence="2">Steroid biosynthesis; cholesterol biosynthesis.</text>
</comment>
<evidence type="ECO:0000256" key="10">
    <source>
        <dbReference type="ARBA" id="ARBA00022955"/>
    </source>
</evidence>
<dbReference type="PROSITE" id="PS01018">
    <property type="entry name" value="STEROL_REDUCT_2"/>
    <property type="match status" value="1"/>
</dbReference>
<comment type="catalytic activity">
    <reaction evidence="22">
        <text>7-dehydrodesmosterol + NADPH + H(+) = desmosterol + NADP(+)</text>
        <dbReference type="Rhea" id="RHEA:46740"/>
        <dbReference type="ChEBI" id="CHEBI:15378"/>
        <dbReference type="ChEBI" id="CHEBI:17737"/>
        <dbReference type="ChEBI" id="CHEBI:27910"/>
        <dbReference type="ChEBI" id="CHEBI:57783"/>
        <dbReference type="ChEBI" id="CHEBI:58349"/>
    </reaction>
    <physiologicalReaction direction="left-to-right" evidence="22">
        <dbReference type="Rhea" id="RHEA:46741"/>
    </physiologicalReaction>
</comment>
<name>A0A8A3PAT9_9HELO</name>
<feature type="transmembrane region" description="Helical" evidence="23">
    <location>
        <begin position="152"/>
        <end position="171"/>
    </location>
</feature>
<keyword evidence="5" id="KW-0153">Cholesterol metabolism</keyword>
<keyword evidence="16 23" id="KW-1207">Sterol metabolism</keyword>
<keyword evidence="15 23" id="KW-0472">Membrane</keyword>
<evidence type="ECO:0000256" key="19">
    <source>
        <dbReference type="ARBA" id="ARBA00039984"/>
    </source>
</evidence>
<gene>
    <name evidence="24" type="ORF">DSL72_001793</name>
</gene>
<comment type="subcellular location">
    <subcellularLocation>
        <location evidence="1">Endoplasmic reticulum membrane</location>
        <topology evidence="1">Multi-pass membrane protein</topology>
    </subcellularLocation>
</comment>
<comment type="similarity">
    <text evidence="3 23">Belongs to the ERG4/ERG24 family.</text>
</comment>
<evidence type="ECO:0000256" key="18">
    <source>
        <dbReference type="ARBA" id="ARBA00038851"/>
    </source>
</evidence>